<evidence type="ECO:0000313" key="3">
    <source>
        <dbReference type="Proteomes" id="UP001156141"/>
    </source>
</evidence>
<dbReference type="PANTHER" id="PTHR30441">
    <property type="entry name" value="DUF748 DOMAIN-CONTAINING PROTEIN"/>
    <property type="match status" value="1"/>
</dbReference>
<evidence type="ECO:0000256" key="1">
    <source>
        <dbReference type="SAM" id="Phobius"/>
    </source>
</evidence>
<keyword evidence="1" id="KW-0812">Transmembrane</keyword>
<gene>
    <name evidence="2" type="ORF">MKW35_14250</name>
</gene>
<keyword evidence="1" id="KW-0472">Membrane</keyword>
<feature type="transmembrane region" description="Helical" evidence="1">
    <location>
        <begin position="21"/>
        <end position="44"/>
    </location>
</feature>
<dbReference type="InterPro" id="IPR052894">
    <property type="entry name" value="AsmA-related"/>
</dbReference>
<dbReference type="Pfam" id="PF05359">
    <property type="entry name" value="DUF748"/>
    <property type="match status" value="1"/>
</dbReference>
<dbReference type="InterPro" id="IPR008023">
    <property type="entry name" value="DUF748"/>
</dbReference>
<dbReference type="EMBL" id="JAKVQD010000007">
    <property type="protein sequence ID" value="MCH4553784.1"/>
    <property type="molecule type" value="Genomic_DNA"/>
</dbReference>
<comment type="caution">
    <text evidence="2">The sequence shown here is derived from an EMBL/GenBank/DDBJ whole genome shotgun (WGS) entry which is preliminary data.</text>
</comment>
<keyword evidence="3" id="KW-1185">Reference proteome</keyword>
<reference evidence="2" key="1">
    <citation type="submission" date="2022-02" db="EMBL/GenBank/DDBJ databases">
        <title>Aestuariibaculum sp., a marine bacterium isolated from sediment in Guangxi.</title>
        <authorList>
            <person name="Ying J."/>
        </authorList>
    </citation>
    <scope>NUCLEOTIDE SEQUENCE</scope>
    <source>
        <strain evidence="2">L182</strain>
    </source>
</reference>
<dbReference type="PANTHER" id="PTHR30441:SF8">
    <property type="entry name" value="DUF748 DOMAIN-CONTAINING PROTEIN"/>
    <property type="match status" value="1"/>
</dbReference>
<sequence>MATEKQKSNLFGFTLRNSIKRLLIISFSLLLLIVVLLAVSPSIIRSQLEKNGKEWVGRKLTLNDLSINYFTSTVKLSGATMYEANDQDKFVSIDSLILDVDPLEYFSSSIVVEQLYIKNLWVNISQKDSIFNFDDLVAFYTTENKNDTVSIQKTKDDEAYLFSLSDFRLNGGTLVYNNEAHEVTQTLNNLSFYLPHVEWGRGSSNMDASFKLTEGGRFGIASEFDSKKGDYLLHVEMDSLDISTFKPYTKDYLNIGGLKGLAYGKFDISGNINTVNTLTIQGTSSLEHFALSDVSGRTFLGANKIVCPIEKLMPMQSLYQLGDISIQAPDVDFELFKDSNNFYRSFGLDEPEINENPPVLSENHEETPLRYSIKSLHVNDGKLKFTDHTTSSPFVYNFSKAKMDFNEIKSDSDWVKGKASMVLNERGQLAADIGFNPNDAAMNMKVNYVISNFQLSDLNIYSMEYTGYPILYGDMYYKGIIDIDHGKLNLENKLIVHNAEVGNKKGSPFYNLPLKVALFILKDKDGVINMDIPVRGDLNDPQINIKKIVWSTFGKFLVKTVTSPFRALSNLINVDPSDIKEINYTYMDTTLVGRREHQLNLLRRLEKSKPGLDIELVYFNDKTKQQEEIAKQLELLDTMKVDSISKAFDSVRVASIKTYLAKQSNDSTKIKITLPSSSNLKNIGAQPVFEIKYKMEGQEQQDFEIEE</sequence>
<evidence type="ECO:0000313" key="2">
    <source>
        <dbReference type="EMBL" id="MCH4553784.1"/>
    </source>
</evidence>
<dbReference type="RefSeq" id="WP_240574960.1">
    <property type="nucleotide sequence ID" value="NZ_CP136709.1"/>
</dbReference>
<protein>
    <submittedName>
        <fullName evidence="2">DUF748 domain-containing protein</fullName>
    </submittedName>
</protein>
<name>A0ABS9RLF2_9FLAO</name>
<accession>A0ABS9RLF2</accession>
<dbReference type="Proteomes" id="UP001156141">
    <property type="component" value="Unassembled WGS sequence"/>
</dbReference>
<organism evidence="2 3">
    <name type="scientific">Aestuariibaculum lutulentum</name>
    <dbReference type="NCBI Taxonomy" id="2920935"/>
    <lineage>
        <taxon>Bacteria</taxon>
        <taxon>Pseudomonadati</taxon>
        <taxon>Bacteroidota</taxon>
        <taxon>Flavobacteriia</taxon>
        <taxon>Flavobacteriales</taxon>
        <taxon>Flavobacteriaceae</taxon>
    </lineage>
</organism>
<proteinExistence type="predicted"/>
<keyword evidence="1" id="KW-1133">Transmembrane helix</keyword>